<protein>
    <recommendedName>
        <fullName evidence="3">RNase H type-1 domain-containing protein</fullName>
    </recommendedName>
</protein>
<proteinExistence type="predicted"/>
<name>A0A7J8M5E6_9ROSI</name>
<gene>
    <name evidence="1" type="ORF">Golob_016863</name>
</gene>
<comment type="caution">
    <text evidence="1">The sequence shown here is derived from an EMBL/GenBank/DDBJ whole genome shotgun (WGS) entry which is preliminary data.</text>
</comment>
<sequence>RCDVGVEERCTVCGLFANDVLHAIRDCSVAKDLTSNLGNHHSLSLRDIDWSCIFGWALQCNSMHKKYQFRRLKSRSTSSRTDNWTRLYSDGVAKVGFEDVVAGGILRNQHGNWILGFNRRLCQCSVFNAKL</sequence>
<evidence type="ECO:0008006" key="3">
    <source>
        <dbReference type="Google" id="ProtNLM"/>
    </source>
</evidence>
<feature type="non-terminal residue" evidence="1">
    <location>
        <position position="1"/>
    </location>
</feature>
<organism evidence="1 2">
    <name type="scientific">Gossypium lobatum</name>
    <dbReference type="NCBI Taxonomy" id="34289"/>
    <lineage>
        <taxon>Eukaryota</taxon>
        <taxon>Viridiplantae</taxon>
        <taxon>Streptophyta</taxon>
        <taxon>Embryophyta</taxon>
        <taxon>Tracheophyta</taxon>
        <taxon>Spermatophyta</taxon>
        <taxon>Magnoliopsida</taxon>
        <taxon>eudicotyledons</taxon>
        <taxon>Gunneridae</taxon>
        <taxon>Pentapetalae</taxon>
        <taxon>rosids</taxon>
        <taxon>malvids</taxon>
        <taxon>Malvales</taxon>
        <taxon>Malvaceae</taxon>
        <taxon>Malvoideae</taxon>
        <taxon>Gossypium</taxon>
    </lineage>
</organism>
<dbReference type="AlphaFoldDB" id="A0A7J8M5E6"/>
<evidence type="ECO:0000313" key="2">
    <source>
        <dbReference type="Proteomes" id="UP000593572"/>
    </source>
</evidence>
<reference evidence="1 2" key="1">
    <citation type="journal article" date="2019" name="Genome Biol. Evol.">
        <title>Insights into the evolution of the New World diploid cottons (Gossypium, subgenus Houzingenia) based on genome sequencing.</title>
        <authorList>
            <person name="Grover C.E."/>
            <person name="Arick M.A. 2nd"/>
            <person name="Thrash A."/>
            <person name="Conover J.L."/>
            <person name="Sanders W.S."/>
            <person name="Peterson D.G."/>
            <person name="Frelichowski J.E."/>
            <person name="Scheffler J.A."/>
            <person name="Scheffler B.E."/>
            <person name="Wendel J.F."/>
        </authorList>
    </citation>
    <scope>NUCLEOTIDE SEQUENCE [LARGE SCALE GENOMIC DNA]</scope>
    <source>
        <strain evidence="1">157</strain>
        <tissue evidence="1">Leaf</tissue>
    </source>
</reference>
<dbReference type="Proteomes" id="UP000593572">
    <property type="component" value="Unassembled WGS sequence"/>
</dbReference>
<evidence type="ECO:0000313" key="1">
    <source>
        <dbReference type="EMBL" id="MBA0559927.1"/>
    </source>
</evidence>
<accession>A0A7J8M5E6</accession>
<keyword evidence="2" id="KW-1185">Reference proteome</keyword>
<dbReference type="EMBL" id="JABEZX010000007">
    <property type="protein sequence ID" value="MBA0559927.1"/>
    <property type="molecule type" value="Genomic_DNA"/>
</dbReference>